<dbReference type="InterPro" id="IPR008719">
    <property type="entry name" value="N2O_reductase_NosL"/>
</dbReference>
<dbReference type="Proteomes" id="UP000017813">
    <property type="component" value="Unassembled WGS sequence"/>
</dbReference>
<dbReference type="Gene3D" id="3.30.70.2050">
    <property type="match status" value="1"/>
</dbReference>
<dbReference type="AlphaFoldDB" id="V9HCK8"/>
<accession>V9HCK8</accession>
<dbReference type="eggNOG" id="COG4314">
    <property type="taxonomic scope" value="Bacteria"/>
</dbReference>
<dbReference type="SUPFAM" id="SSF160387">
    <property type="entry name" value="NosL/MerB-like"/>
    <property type="match status" value="1"/>
</dbReference>
<dbReference type="HOGENOM" id="CLU_096026_0_1_4"/>
<dbReference type="STRING" id="641147.HMPREF9021_01229"/>
<dbReference type="OrthoDB" id="982633at2"/>
<organism evidence="1 2">
    <name type="scientific">Simonsiella muelleri ATCC 29453</name>
    <dbReference type="NCBI Taxonomy" id="641147"/>
    <lineage>
        <taxon>Bacteria</taxon>
        <taxon>Pseudomonadati</taxon>
        <taxon>Pseudomonadota</taxon>
        <taxon>Betaproteobacteria</taxon>
        <taxon>Neisseriales</taxon>
        <taxon>Neisseriaceae</taxon>
        <taxon>Simonsiella</taxon>
    </lineage>
</organism>
<gene>
    <name evidence="1" type="ORF">HMPREF9021_01229</name>
</gene>
<evidence type="ECO:0000313" key="1">
    <source>
        <dbReference type="EMBL" id="EFG31001.1"/>
    </source>
</evidence>
<dbReference type="PANTHER" id="PTHR41247">
    <property type="entry name" value="HTH-TYPE TRANSCRIPTIONAL REPRESSOR YCNK"/>
    <property type="match status" value="1"/>
</dbReference>
<name>V9HCK8_9NEIS</name>
<protein>
    <recommendedName>
        <fullName evidence="3">NosL family protein</fullName>
    </recommendedName>
</protein>
<proteinExistence type="predicted"/>
<reference evidence="1 2" key="2">
    <citation type="submission" date="2011-10" db="EMBL/GenBank/DDBJ databases">
        <title>The Genome Sequence of Simonsiella muelleri ATCC 29453.</title>
        <authorList>
            <consortium name="The Broad Institute Genome Sequencing Platform"/>
            <consortium name="The Broad Institute Genome Sequencing Center for Infectious Disease"/>
            <person name="Earl A."/>
            <person name="Ward D."/>
            <person name="Feldgarden M."/>
            <person name="Gevers D."/>
            <person name="Izard J."/>
            <person name="Baranova O.V."/>
            <person name="Blanton J.M."/>
            <person name="Tanner A.C."/>
            <person name="Dewhirst F."/>
            <person name="Young S.K."/>
            <person name="Zeng Q."/>
            <person name="Gargeya S."/>
            <person name="Fitzgerald M."/>
            <person name="Haas B."/>
            <person name="Abouelleil A."/>
            <person name="Alvarado L."/>
            <person name="Arachchi H.M."/>
            <person name="Berlin A."/>
            <person name="Brown A."/>
            <person name="Chapman S.B."/>
            <person name="Chen Z."/>
            <person name="Dunbar C."/>
            <person name="Freedman E."/>
            <person name="Gearin G."/>
            <person name="Goldberg J."/>
            <person name="Griggs A."/>
            <person name="Gujja S."/>
            <person name="Heiman D."/>
            <person name="Howarth C."/>
            <person name="Larson L."/>
            <person name="Lui A."/>
            <person name="MacDonald P.J.P."/>
            <person name="Montmayeur A."/>
            <person name="Murphy C."/>
            <person name="Neiman D."/>
            <person name="Pearson M."/>
            <person name="Priest M."/>
            <person name="Roberts A."/>
            <person name="Saif S."/>
            <person name="Shea T."/>
            <person name="Shenoy N."/>
            <person name="Sisk P."/>
            <person name="Stolte C."/>
            <person name="Sykes S."/>
            <person name="Wortman J."/>
            <person name="Nusbaum C."/>
            <person name="Birren B."/>
        </authorList>
    </citation>
    <scope>NUCLEOTIDE SEQUENCE [LARGE SCALE GENOMIC DNA]</scope>
    <source>
        <strain evidence="1 2">ATCC 29453</strain>
    </source>
</reference>
<reference evidence="1 2" key="1">
    <citation type="submission" date="2010-03" db="EMBL/GenBank/DDBJ databases">
        <authorList>
            <consortium name="The Broad Institute Genome Sequencing Platform"/>
            <person name="Ward D."/>
            <person name="Earl A."/>
            <person name="Feldgarden M."/>
            <person name="Gevers D."/>
            <person name="Young S."/>
            <person name="Zeng Q."/>
            <person name="Koehrsen M."/>
            <person name="Alvarado L."/>
            <person name="Berlin A.M."/>
            <person name="Borenstein D."/>
            <person name="Chapman S.B."/>
            <person name="Chen Z."/>
            <person name="Engels R."/>
            <person name="Freedman E."/>
            <person name="Gellesch M."/>
            <person name="Goldberg J."/>
            <person name="Griggs A."/>
            <person name="Gujja S."/>
            <person name="Heilman E.R."/>
            <person name="Heiman D.I."/>
            <person name="Hepburn T.A."/>
            <person name="Howarth C."/>
            <person name="Jen D."/>
            <person name="Larson L."/>
            <person name="Mehta T."/>
            <person name="Park D."/>
            <person name="Pearson M."/>
            <person name="Richards J."/>
            <person name="Roberts A."/>
            <person name="Saif S."/>
            <person name="Shea T.D."/>
            <person name="Shenoy N."/>
            <person name="Sisk P."/>
            <person name="Stolte C."/>
            <person name="Sykes S.N."/>
            <person name="Walk T."/>
            <person name="White J."/>
            <person name="Yandava C."/>
            <person name="Izard J."/>
            <person name="Baranova O.V."/>
            <person name="Blanton J.M."/>
            <person name="Tanner A.C."/>
            <person name="Dewhirst F."/>
            <person name="Haas B."/>
            <person name="Nusbaum C."/>
            <person name="Birren B."/>
        </authorList>
    </citation>
    <scope>NUCLEOTIDE SEQUENCE [LARGE SCALE GENOMIC DNA]</scope>
    <source>
        <strain evidence="1 2">ATCC 29453</strain>
    </source>
</reference>
<dbReference type="EMBL" id="ADCY02000023">
    <property type="protein sequence ID" value="EFG31001.1"/>
    <property type="molecule type" value="Genomic_DNA"/>
</dbReference>
<dbReference type="RefSeq" id="WP_002641706.1">
    <property type="nucleotide sequence ID" value="NZ_CP019448.1"/>
</dbReference>
<dbReference type="Pfam" id="PF05573">
    <property type="entry name" value="NosL"/>
    <property type="match status" value="1"/>
</dbReference>
<dbReference type="PANTHER" id="PTHR41247:SF1">
    <property type="entry name" value="HTH-TYPE TRANSCRIPTIONAL REPRESSOR YCNK"/>
    <property type="match status" value="1"/>
</dbReference>
<dbReference type="KEGG" id="smur:BWP33_04735"/>
<dbReference type="PROSITE" id="PS51257">
    <property type="entry name" value="PROKAR_LIPOPROTEIN"/>
    <property type="match status" value="1"/>
</dbReference>
<evidence type="ECO:0008006" key="3">
    <source>
        <dbReference type="Google" id="ProtNLM"/>
    </source>
</evidence>
<comment type="caution">
    <text evidence="1">The sequence shown here is derived from an EMBL/GenBank/DDBJ whole genome shotgun (WGS) entry which is preliminary data.</text>
</comment>
<dbReference type="Gene3D" id="3.30.70.2060">
    <property type="match status" value="1"/>
</dbReference>
<evidence type="ECO:0000313" key="2">
    <source>
        <dbReference type="Proteomes" id="UP000017813"/>
    </source>
</evidence>
<sequence>MKNLNILLTTILLAACSQTETTSAPPPPQAITEQAKGYYCTMNLNEHYGGKAQIFVQSQPDKPYWFSTVNQAIGFTRHPGEPKDITAIYVTDMSKVTDWHNPNADSAWIDAKTAYYVIDSKFIGGMGTVDALPFSDIVKAQDFIHKNGGKMVKFDEVPDEFIYK</sequence>
<keyword evidence="2" id="KW-1185">Reference proteome</keyword>